<organism evidence="2 3">
    <name type="scientific">Candidatus Tidjanibacter faecipullorum</name>
    <dbReference type="NCBI Taxonomy" id="2838766"/>
    <lineage>
        <taxon>Bacteria</taxon>
        <taxon>Pseudomonadati</taxon>
        <taxon>Bacteroidota</taxon>
        <taxon>Bacteroidia</taxon>
        <taxon>Bacteroidales</taxon>
        <taxon>Rikenellaceae</taxon>
        <taxon>Tidjanibacter</taxon>
    </lineage>
</organism>
<protein>
    <submittedName>
        <fullName evidence="2">Cell surface protein</fullName>
    </submittedName>
</protein>
<dbReference type="InterPro" id="IPR041696">
    <property type="entry name" value="PKD_3"/>
</dbReference>
<dbReference type="Pfam" id="PF16820">
    <property type="entry name" value="PKD_3"/>
    <property type="match status" value="2"/>
</dbReference>
<sequence>MKTLFKLLLLELAVAAMLGSCTKIEGRRSSAPPVITLEQEEPIFRTKVNEPVTITPIVEHAGEDATYRWTLDGEVVGEELSFTYVGVTAGSAYLVFEVITDHGQAQLEIRIDVAPLKFPTITFVVPPQGFSLLQGEELPLQPAVNNAEGSTFSWQVNGVEVSTDQFYTFVGETVGEYAVTFTAANEDGTDTLSFTVRVCTQEQMAFTWQFEQTTYNVSLGRTVFIRPYAVGNAFDATYTFAVDGQPAEATAVDTRYAGGNPAFVFAYTPSAEGEHTVEVTMTNSYTTRTQTFTVNCCPPEGTYRRSSSGQAGWNRVYAFAAAPGQFVNEHYTALTMDEACAYADSRMAEQAYVSLGGFGGSLVVGFDHSIENDGGYNLRVEGNSFTNSSEPGIVWVMQDENGNGLPDDTWYELKGCEWGGAETRCDYAVTYYRPQAPGQPVSWSDNEGNTGQIDYLASFHRQDYYYPAWVEADSYTLVGRKLKPRTEMVSETFWKNQDYEWGYADNFSQTDRLSDDDNHNAGVNANHFKIDNAVTYDGRPANLRYIDFVKVQTGVNAKAGWLGEVSTEVFGIYDYNLLK</sequence>
<dbReference type="EMBL" id="DXCC01000032">
    <property type="protein sequence ID" value="HIZ15922.1"/>
    <property type="molecule type" value="Genomic_DNA"/>
</dbReference>
<evidence type="ECO:0000313" key="3">
    <source>
        <dbReference type="Proteomes" id="UP000824014"/>
    </source>
</evidence>
<gene>
    <name evidence="2" type="ORF">H9816_08475</name>
</gene>
<name>A0A9D2DF77_9BACT</name>
<dbReference type="Proteomes" id="UP000824014">
    <property type="component" value="Unassembled WGS sequence"/>
</dbReference>
<proteinExistence type="predicted"/>
<feature type="domain" description="Bacteroidetes PKD-like" evidence="1">
    <location>
        <begin position="32"/>
        <end position="100"/>
    </location>
</feature>
<evidence type="ECO:0000313" key="2">
    <source>
        <dbReference type="EMBL" id="HIZ15922.1"/>
    </source>
</evidence>
<dbReference type="InterPro" id="IPR035986">
    <property type="entry name" value="PKD_dom_sf"/>
</dbReference>
<reference evidence="2" key="2">
    <citation type="submission" date="2021-04" db="EMBL/GenBank/DDBJ databases">
        <authorList>
            <person name="Gilroy R."/>
        </authorList>
    </citation>
    <scope>NUCLEOTIDE SEQUENCE</scope>
    <source>
        <strain evidence="2">ChiHjej11B10-19426</strain>
    </source>
</reference>
<accession>A0A9D2DF77</accession>
<feature type="domain" description="Bacteroidetes PKD-like" evidence="1">
    <location>
        <begin position="119"/>
        <end position="185"/>
    </location>
</feature>
<reference evidence="2" key="1">
    <citation type="journal article" date="2021" name="PeerJ">
        <title>Extensive microbial diversity within the chicken gut microbiome revealed by metagenomics and culture.</title>
        <authorList>
            <person name="Gilroy R."/>
            <person name="Ravi A."/>
            <person name="Getino M."/>
            <person name="Pursley I."/>
            <person name="Horton D.L."/>
            <person name="Alikhan N.F."/>
            <person name="Baker D."/>
            <person name="Gharbi K."/>
            <person name="Hall N."/>
            <person name="Watson M."/>
            <person name="Adriaenssens E.M."/>
            <person name="Foster-Nyarko E."/>
            <person name="Jarju S."/>
            <person name="Secka A."/>
            <person name="Antonio M."/>
            <person name="Oren A."/>
            <person name="Chaudhuri R.R."/>
            <person name="La Ragione R."/>
            <person name="Hildebrand F."/>
            <person name="Pallen M.J."/>
        </authorList>
    </citation>
    <scope>NUCLEOTIDE SEQUENCE</scope>
    <source>
        <strain evidence="2">ChiHjej11B10-19426</strain>
    </source>
</reference>
<comment type="caution">
    <text evidence="2">The sequence shown here is derived from an EMBL/GenBank/DDBJ whole genome shotgun (WGS) entry which is preliminary data.</text>
</comment>
<evidence type="ECO:0000259" key="1">
    <source>
        <dbReference type="Pfam" id="PF16820"/>
    </source>
</evidence>
<dbReference type="AlphaFoldDB" id="A0A9D2DF77"/>
<dbReference type="SUPFAM" id="SSF49299">
    <property type="entry name" value="PKD domain"/>
    <property type="match status" value="1"/>
</dbReference>